<gene>
    <name evidence="1" type="ORF">ENS19_08085</name>
</gene>
<accession>A0A7C3NCH0</accession>
<protein>
    <submittedName>
        <fullName evidence="1">Uncharacterized protein</fullName>
    </submittedName>
</protein>
<organism evidence="1">
    <name type="scientific">Candidatus Methanomethylicus mesodigestus</name>
    <dbReference type="NCBI Taxonomy" id="1867258"/>
    <lineage>
        <taxon>Archaea</taxon>
        <taxon>Thermoproteota</taxon>
        <taxon>Methanosuratincolia</taxon>
        <taxon>Candidatus Methanomethylicales</taxon>
        <taxon>Candidatus Methanomethylicaceae</taxon>
        <taxon>Candidatus Methanomethylicus</taxon>
    </lineage>
</organism>
<reference evidence="1" key="1">
    <citation type="journal article" date="2020" name="mSystems">
        <title>Genome- and Community-Level Interaction Insights into Carbon Utilization and Element Cycling Functions of Hydrothermarchaeota in Hydrothermal Sediment.</title>
        <authorList>
            <person name="Zhou Z."/>
            <person name="Liu Y."/>
            <person name="Xu W."/>
            <person name="Pan J."/>
            <person name="Luo Z.H."/>
            <person name="Li M."/>
        </authorList>
    </citation>
    <scope>NUCLEOTIDE SEQUENCE [LARGE SCALE GENOMIC DNA]</scope>
    <source>
        <strain evidence="1">SpSt-468</strain>
    </source>
</reference>
<dbReference type="EMBL" id="DSTX01000013">
    <property type="protein sequence ID" value="HFK21215.1"/>
    <property type="molecule type" value="Genomic_DNA"/>
</dbReference>
<proteinExistence type="predicted"/>
<comment type="caution">
    <text evidence="1">The sequence shown here is derived from an EMBL/GenBank/DDBJ whole genome shotgun (WGS) entry which is preliminary data.</text>
</comment>
<dbReference type="AlphaFoldDB" id="A0A7C3NCH0"/>
<name>A0A7C3NCH0_9CREN</name>
<evidence type="ECO:0000313" key="1">
    <source>
        <dbReference type="EMBL" id="HFK21215.1"/>
    </source>
</evidence>
<sequence>MKGKNPCRATCSFFRCGQRALYIRSSNPQQRGAFRSNPWEQRTIRDGTPYCNWVGDICVVAKCNYAFCEKRALLPDGSCGYEERESVKQTRSIEEEARREEAALRAARDRLLKKTGRDFIE</sequence>